<evidence type="ECO:0000313" key="2">
    <source>
        <dbReference type="EMBL" id="GGU67266.1"/>
    </source>
</evidence>
<feature type="region of interest" description="Disordered" evidence="1">
    <location>
        <begin position="117"/>
        <end position="146"/>
    </location>
</feature>
<dbReference type="Proteomes" id="UP000654471">
    <property type="component" value="Unassembled WGS sequence"/>
</dbReference>
<dbReference type="SUPFAM" id="SSF48452">
    <property type="entry name" value="TPR-like"/>
    <property type="match status" value="1"/>
</dbReference>
<name>A0ABQ2V489_9ACTN</name>
<evidence type="ECO:0000256" key="1">
    <source>
        <dbReference type="SAM" id="MobiDB-lite"/>
    </source>
</evidence>
<accession>A0ABQ2V489</accession>
<evidence type="ECO:0000313" key="3">
    <source>
        <dbReference type="Proteomes" id="UP000654471"/>
    </source>
</evidence>
<dbReference type="Gene3D" id="1.25.40.10">
    <property type="entry name" value="Tetratricopeptide repeat domain"/>
    <property type="match status" value="1"/>
</dbReference>
<dbReference type="InterPro" id="IPR011990">
    <property type="entry name" value="TPR-like_helical_dom_sf"/>
</dbReference>
<feature type="compositionally biased region" description="Basic and acidic residues" evidence="1">
    <location>
        <begin position="128"/>
        <end position="137"/>
    </location>
</feature>
<organism evidence="2 3">
    <name type="scientific">Streptomyces albospinus</name>
    <dbReference type="NCBI Taxonomy" id="285515"/>
    <lineage>
        <taxon>Bacteria</taxon>
        <taxon>Bacillati</taxon>
        <taxon>Actinomycetota</taxon>
        <taxon>Actinomycetes</taxon>
        <taxon>Kitasatosporales</taxon>
        <taxon>Streptomycetaceae</taxon>
        <taxon>Streptomyces</taxon>
    </lineage>
</organism>
<protein>
    <submittedName>
        <fullName evidence="2">Uncharacterized protein</fullName>
    </submittedName>
</protein>
<gene>
    <name evidence="2" type="ORF">GCM10010211_35630</name>
</gene>
<reference evidence="3" key="1">
    <citation type="journal article" date="2019" name="Int. J. Syst. Evol. Microbiol.">
        <title>The Global Catalogue of Microorganisms (GCM) 10K type strain sequencing project: providing services to taxonomists for standard genome sequencing and annotation.</title>
        <authorList>
            <consortium name="The Broad Institute Genomics Platform"/>
            <consortium name="The Broad Institute Genome Sequencing Center for Infectious Disease"/>
            <person name="Wu L."/>
            <person name="Ma J."/>
        </authorList>
    </citation>
    <scope>NUCLEOTIDE SEQUENCE [LARGE SCALE GENOMIC DNA]</scope>
    <source>
        <strain evidence="3">JCM 3399</strain>
    </source>
</reference>
<keyword evidence="3" id="KW-1185">Reference proteome</keyword>
<dbReference type="EMBL" id="BMRP01000011">
    <property type="protein sequence ID" value="GGU67266.1"/>
    <property type="molecule type" value="Genomic_DNA"/>
</dbReference>
<comment type="caution">
    <text evidence="2">The sequence shown here is derived from an EMBL/GenBank/DDBJ whole genome shotgun (WGS) entry which is preliminary data.</text>
</comment>
<sequence length="146" mass="15229">MRHLGDKVAPRLVDTTSGLQVFATAAVLTEMAGWMAHDSGRDDLGVQHFARALPLARTSGDLPLTANIAASRSHLALHTGDPAAAAHWAQLGLSLAEKGPRIASLTARLHAMQARALATSGQQSPARRALDAAHADLESPSDAVHP</sequence>
<proteinExistence type="predicted"/>